<accession>A0A426X5A5</accession>
<feature type="signal peptide" evidence="2">
    <location>
        <begin position="1"/>
        <end position="15"/>
    </location>
</feature>
<keyword evidence="2" id="KW-0732">Signal</keyword>
<protein>
    <submittedName>
        <fullName evidence="3">Uncharacterized protein</fullName>
    </submittedName>
</protein>
<feature type="region of interest" description="Disordered" evidence="1">
    <location>
        <begin position="80"/>
        <end position="99"/>
    </location>
</feature>
<dbReference type="AlphaFoldDB" id="A0A426X5A5"/>
<evidence type="ECO:0000313" key="3">
    <source>
        <dbReference type="EMBL" id="RRT34671.1"/>
    </source>
</evidence>
<organism evidence="3 4">
    <name type="scientific">Ensete ventricosum</name>
    <name type="common">Abyssinian banana</name>
    <name type="synonym">Musa ensete</name>
    <dbReference type="NCBI Taxonomy" id="4639"/>
    <lineage>
        <taxon>Eukaryota</taxon>
        <taxon>Viridiplantae</taxon>
        <taxon>Streptophyta</taxon>
        <taxon>Embryophyta</taxon>
        <taxon>Tracheophyta</taxon>
        <taxon>Spermatophyta</taxon>
        <taxon>Magnoliopsida</taxon>
        <taxon>Liliopsida</taxon>
        <taxon>Zingiberales</taxon>
        <taxon>Musaceae</taxon>
        <taxon>Ensete</taxon>
    </lineage>
</organism>
<feature type="chain" id="PRO_5019551930" evidence="2">
    <location>
        <begin position="16"/>
        <end position="99"/>
    </location>
</feature>
<dbReference type="Proteomes" id="UP000287651">
    <property type="component" value="Unassembled WGS sequence"/>
</dbReference>
<gene>
    <name evidence="3" type="ORF">B296_00036038</name>
</gene>
<evidence type="ECO:0000256" key="2">
    <source>
        <dbReference type="SAM" id="SignalP"/>
    </source>
</evidence>
<evidence type="ECO:0000256" key="1">
    <source>
        <dbReference type="SAM" id="MobiDB-lite"/>
    </source>
</evidence>
<comment type="caution">
    <text evidence="3">The sequence shown here is derived from an EMBL/GenBank/DDBJ whole genome shotgun (WGS) entry which is preliminary data.</text>
</comment>
<sequence length="99" mass="10497">MLSAWAAALVVGAAALRRHLAGQWRRLERALPLLASSHPQRLARGGCLRPQAPPLQAPTKPASGRACWWSPLQGALAMAGHPCKGPSRGEPPLSSLRLL</sequence>
<name>A0A426X5A5_ENSVE</name>
<reference evidence="3 4" key="1">
    <citation type="journal article" date="2014" name="Agronomy (Basel)">
        <title>A Draft Genome Sequence for Ensete ventricosum, the Drought-Tolerant Tree Against Hunger.</title>
        <authorList>
            <person name="Harrison J."/>
            <person name="Moore K.A."/>
            <person name="Paszkiewicz K."/>
            <person name="Jones T."/>
            <person name="Grant M."/>
            <person name="Ambacheew D."/>
            <person name="Muzemil S."/>
            <person name="Studholme D.J."/>
        </authorList>
    </citation>
    <scope>NUCLEOTIDE SEQUENCE [LARGE SCALE GENOMIC DNA]</scope>
</reference>
<evidence type="ECO:0000313" key="4">
    <source>
        <dbReference type="Proteomes" id="UP000287651"/>
    </source>
</evidence>
<proteinExistence type="predicted"/>
<dbReference type="EMBL" id="AMZH03026312">
    <property type="protein sequence ID" value="RRT34671.1"/>
    <property type="molecule type" value="Genomic_DNA"/>
</dbReference>